<keyword evidence="5 10" id="KW-0479">Metal-binding</keyword>
<evidence type="ECO:0000256" key="1">
    <source>
        <dbReference type="ARBA" id="ARBA00011955"/>
    </source>
</evidence>
<comment type="cofactor">
    <cofactor evidence="11">
        <name>Mg(2+)</name>
        <dbReference type="ChEBI" id="CHEBI:18420"/>
    </cofactor>
    <cofactor evidence="11">
        <name>Mn(2+)</name>
        <dbReference type="ChEBI" id="CHEBI:29035"/>
    </cofactor>
    <text evidence="11">Magnesium. Can also use manganese.</text>
</comment>
<keyword evidence="6 10" id="KW-0274">FAD</keyword>
<dbReference type="PANTHER" id="PTHR30040:SF2">
    <property type="entry name" value="FAD:PROTEIN FMN TRANSFERASE"/>
    <property type="match status" value="1"/>
</dbReference>
<name>A0A4S4G376_9ACTN</name>
<comment type="catalytic activity">
    <reaction evidence="9 10">
        <text>L-threonyl-[protein] + FAD = FMN-L-threonyl-[protein] + AMP + H(+)</text>
        <dbReference type="Rhea" id="RHEA:36847"/>
        <dbReference type="Rhea" id="RHEA-COMP:11060"/>
        <dbReference type="Rhea" id="RHEA-COMP:11061"/>
        <dbReference type="ChEBI" id="CHEBI:15378"/>
        <dbReference type="ChEBI" id="CHEBI:30013"/>
        <dbReference type="ChEBI" id="CHEBI:57692"/>
        <dbReference type="ChEBI" id="CHEBI:74257"/>
        <dbReference type="ChEBI" id="CHEBI:456215"/>
        <dbReference type="EC" id="2.7.1.180"/>
    </reaction>
</comment>
<proteinExistence type="inferred from homology"/>
<dbReference type="GO" id="GO:0046872">
    <property type="term" value="F:metal ion binding"/>
    <property type="evidence" value="ECO:0007669"/>
    <property type="project" value="UniProtKB-UniRule"/>
</dbReference>
<dbReference type="EMBL" id="SSTJ01000003">
    <property type="protein sequence ID" value="THG38029.1"/>
    <property type="molecule type" value="Genomic_DNA"/>
</dbReference>
<dbReference type="PANTHER" id="PTHR30040">
    <property type="entry name" value="THIAMINE BIOSYNTHESIS LIPOPROTEIN APBE"/>
    <property type="match status" value="1"/>
</dbReference>
<comment type="caution">
    <text evidence="13">The sequence shown here is derived from an EMBL/GenBank/DDBJ whole genome shotgun (WGS) entry which is preliminary data.</text>
</comment>
<evidence type="ECO:0000256" key="3">
    <source>
        <dbReference type="ARBA" id="ARBA00022630"/>
    </source>
</evidence>
<sequence>MILQDVRYTGSMETSSGQITEGAPQGRAAEGEGTCDPIPDETFVQWHDAADGKPAGVRFLAFNTVIDIEAYGEAAACRAAFEEVRSLCRTYERLFSRTLPHSDIARVNGAGGAPVAIDPLTFDLLTRALAYCEASEGAFDITVGPAVRLWDFHEGTVPDAAALAEAVRHVDWRQLGLWREDGRYLAQLGDPAAAVDAGGIAKGWIADALVEAMEGYGLSGVIVNLGGNVAVSGAKPNGRPWNVGVRNPAEPEKLIGAVPLARGSAVTSGIYERCFTAPDGTFYHHILDPLTGMPAETDVAGVTVICEKSIDAEGFSTTLLALGLERGLALARRRPEIEQAFFIDAQGAITPARG</sequence>
<dbReference type="EC" id="2.7.1.180" evidence="1 10"/>
<evidence type="ECO:0000256" key="7">
    <source>
        <dbReference type="ARBA" id="ARBA00022842"/>
    </source>
</evidence>
<feature type="binding site" evidence="11">
    <location>
        <position position="317"/>
    </location>
    <ligand>
        <name>Mg(2+)</name>
        <dbReference type="ChEBI" id="CHEBI:18420"/>
    </ligand>
</feature>
<evidence type="ECO:0000313" key="14">
    <source>
        <dbReference type="Proteomes" id="UP000308978"/>
    </source>
</evidence>
<evidence type="ECO:0000256" key="12">
    <source>
        <dbReference type="SAM" id="MobiDB-lite"/>
    </source>
</evidence>
<organism evidence="13 14">
    <name type="scientific">Adlercreutzia caecimuris</name>
    <dbReference type="NCBI Taxonomy" id="671266"/>
    <lineage>
        <taxon>Bacteria</taxon>
        <taxon>Bacillati</taxon>
        <taxon>Actinomycetota</taxon>
        <taxon>Coriobacteriia</taxon>
        <taxon>Eggerthellales</taxon>
        <taxon>Eggerthellaceae</taxon>
        <taxon>Adlercreutzia</taxon>
    </lineage>
</organism>
<protein>
    <recommendedName>
        <fullName evidence="2 10">FAD:protein FMN transferase</fullName>
        <ecNumber evidence="1 10">2.7.1.180</ecNumber>
    </recommendedName>
    <alternativeName>
        <fullName evidence="8 10">Flavin transferase</fullName>
    </alternativeName>
</protein>
<dbReference type="Gene3D" id="3.10.520.10">
    <property type="entry name" value="ApbE-like domains"/>
    <property type="match status" value="1"/>
</dbReference>
<dbReference type="InterPro" id="IPR003374">
    <property type="entry name" value="ApbE-like_sf"/>
</dbReference>
<evidence type="ECO:0000313" key="13">
    <source>
        <dbReference type="EMBL" id="THG38029.1"/>
    </source>
</evidence>
<keyword evidence="3 10" id="KW-0285">Flavoprotein</keyword>
<dbReference type="SUPFAM" id="SSF143631">
    <property type="entry name" value="ApbE-like"/>
    <property type="match status" value="1"/>
</dbReference>
<feature type="region of interest" description="Disordered" evidence="12">
    <location>
        <begin position="1"/>
        <end position="34"/>
    </location>
</feature>
<keyword evidence="4 10" id="KW-0808">Transferase</keyword>
<dbReference type="Pfam" id="PF02424">
    <property type="entry name" value="ApbE"/>
    <property type="match status" value="1"/>
</dbReference>
<dbReference type="Proteomes" id="UP000308978">
    <property type="component" value="Unassembled WGS sequence"/>
</dbReference>
<comment type="similarity">
    <text evidence="10">Belongs to the ApbE family.</text>
</comment>
<dbReference type="GO" id="GO:0016740">
    <property type="term" value="F:transferase activity"/>
    <property type="evidence" value="ECO:0007669"/>
    <property type="project" value="UniProtKB-UniRule"/>
</dbReference>
<evidence type="ECO:0000256" key="5">
    <source>
        <dbReference type="ARBA" id="ARBA00022723"/>
    </source>
</evidence>
<evidence type="ECO:0000256" key="4">
    <source>
        <dbReference type="ARBA" id="ARBA00022679"/>
    </source>
</evidence>
<dbReference type="PIRSF" id="PIRSF006268">
    <property type="entry name" value="ApbE"/>
    <property type="match status" value="1"/>
</dbReference>
<evidence type="ECO:0000256" key="10">
    <source>
        <dbReference type="PIRNR" id="PIRNR006268"/>
    </source>
</evidence>
<accession>A0A4S4G376</accession>
<feature type="binding site" evidence="11">
    <location>
        <position position="199"/>
    </location>
    <ligand>
        <name>Mg(2+)</name>
        <dbReference type="ChEBI" id="CHEBI:18420"/>
    </ligand>
</feature>
<evidence type="ECO:0000256" key="6">
    <source>
        <dbReference type="ARBA" id="ARBA00022827"/>
    </source>
</evidence>
<gene>
    <name evidence="13" type="ORF">E5986_04030</name>
</gene>
<dbReference type="InterPro" id="IPR024932">
    <property type="entry name" value="ApbE"/>
</dbReference>
<reference evidence="13 14" key="1">
    <citation type="submission" date="2019-04" db="EMBL/GenBank/DDBJ databases">
        <title>Microbes associate with the intestines of laboratory mice.</title>
        <authorList>
            <person name="Navarre W."/>
            <person name="Wong E."/>
            <person name="Huang K.C."/>
            <person name="Tropini C."/>
            <person name="Ng K."/>
            <person name="Yu B."/>
        </authorList>
    </citation>
    <scope>NUCLEOTIDE SEQUENCE [LARGE SCALE GENOMIC DNA]</scope>
    <source>
        <strain evidence="13 14">NM80_B27</strain>
    </source>
</reference>
<evidence type="ECO:0000256" key="2">
    <source>
        <dbReference type="ARBA" id="ARBA00016337"/>
    </source>
</evidence>
<evidence type="ECO:0000256" key="9">
    <source>
        <dbReference type="ARBA" id="ARBA00048540"/>
    </source>
</evidence>
<evidence type="ECO:0000256" key="8">
    <source>
        <dbReference type="ARBA" id="ARBA00031306"/>
    </source>
</evidence>
<evidence type="ECO:0000256" key="11">
    <source>
        <dbReference type="PIRSR" id="PIRSR006268-2"/>
    </source>
</evidence>
<dbReference type="AlphaFoldDB" id="A0A4S4G376"/>
<keyword evidence="7 10" id="KW-0460">Magnesium</keyword>